<evidence type="ECO:0000313" key="3">
    <source>
        <dbReference type="Proteomes" id="UP000076603"/>
    </source>
</evidence>
<dbReference type="EMBL" id="LWAE01000002">
    <property type="protein sequence ID" value="KZL92897.1"/>
    <property type="molecule type" value="Genomic_DNA"/>
</dbReference>
<feature type="transmembrane region" description="Helical" evidence="1">
    <location>
        <begin position="6"/>
        <end position="28"/>
    </location>
</feature>
<keyword evidence="1" id="KW-0472">Membrane</keyword>
<protein>
    <submittedName>
        <fullName evidence="2">Uncharacterized protein</fullName>
    </submittedName>
</protein>
<keyword evidence="1" id="KW-0812">Transmembrane</keyword>
<dbReference type="PATRIC" id="fig|1121326.3.peg.2723"/>
<evidence type="ECO:0000313" key="2">
    <source>
        <dbReference type="EMBL" id="KZL92897.1"/>
    </source>
</evidence>
<name>A0A162TPS7_9CLOT</name>
<gene>
    <name evidence="2" type="ORF">CLMAG_27110</name>
</gene>
<keyword evidence="1" id="KW-1133">Transmembrane helix</keyword>
<sequence length="34" mass="3637">MNKKVLGIVAGVAILAIAAYACYMYVLMPASMMK</sequence>
<comment type="caution">
    <text evidence="2">The sequence shown here is derived from an EMBL/GenBank/DDBJ whole genome shotgun (WGS) entry which is preliminary data.</text>
</comment>
<dbReference type="PROSITE" id="PS51257">
    <property type="entry name" value="PROKAR_LIPOPROTEIN"/>
    <property type="match status" value="1"/>
</dbReference>
<accession>A0A162TPS7</accession>
<dbReference type="Proteomes" id="UP000076603">
    <property type="component" value="Unassembled WGS sequence"/>
</dbReference>
<proteinExistence type="predicted"/>
<dbReference type="AlphaFoldDB" id="A0A162TPS7"/>
<evidence type="ECO:0000256" key="1">
    <source>
        <dbReference type="SAM" id="Phobius"/>
    </source>
</evidence>
<organism evidence="2 3">
    <name type="scientific">Clostridium magnum DSM 2767</name>
    <dbReference type="NCBI Taxonomy" id="1121326"/>
    <lineage>
        <taxon>Bacteria</taxon>
        <taxon>Bacillati</taxon>
        <taxon>Bacillota</taxon>
        <taxon>Clostridia</taxon>
        <taxon>Eubacteriales</taxon>
        <taxon>Clostridiaceae</taxon>
        <taxon>Clostridium</taxon>
    </lineage>
</organism>
<keyword evidence="3" id="KW-1185">Reference proteome</keyword>
<reference evidence="2 3" key="1">
    <citation type="submission" date="2016-04" db="EMBL/GenBank/DDBJ databases">
        <title>Genome sequence of Clostridium magnum DSM 2767.</title>
        <authorList>
            <person name="Poehlein A."/>
            <person name="Uhlig R."/>
            <person name="Fischer R."/>
            <person name="Bahl H."/>
            <person name="Daniel R."/>
        </authorList>
    </citation>
    <scope>NUCLEOTIDE SEQUENCE [LARGE SCALE GENOMIC DNA]</scope>
    <source>
        <strain evidence="2 3">DSM 2767</strain>
    </source>
</reference>